<dbReference type="STRING" id="6293.A0A1I8EQ56"/>
<keyword evidence="1" id="KW-0813">Transport</keyword>
<dbReference type="AlphaFoldDB" id="A0A1I8EQ56"/>
<dbReference type="GO" id="GO:0015031">
    <property type="term" value="P:protein transport"/>
    <property type="evidence" value="ECO:0007669"/>
    <property type="project" value="UniProtKB-KW"/>
</dbReference>
<dbReference type="GO" id="GO:0005794">
    <property type="term" value="C:Golgi apparatus"/>
    <property type="evidence" value="ECO:0007669"/>
    <property type="project" value="InterPro"/>
</dbReference>
<sequence>MRNENDAQKIIQNIYQRLKQIDGNCERLDIFVSREPPHRRRTAKYKVDQLKFECHSLHSTVDNMHMRMTSKWRAFAELKVYLIHQCNFRFRLNDTTRVPIEDCELFFHDHLHSSHNAIDELISHGSVILEQTRSQGMGLRGIKHKVLNIGHAVSPRLAAKFYDFNTNQLFVKQSKVKQSTFS</sequence>
<organism evidence="7">
    <name type="scientific">Wuchereria bancrofti</name>
    <dbReference type="NCBI Taxonomy" id="6293"/>
    <lineage>
        <taxon>Eukaryota</taxon>
        <taxon>Metazoa</taxon>
        <taxon>Ecdysozoa</taxon>
        <taxon>Nematoda</taxon>
        <taxon>Chromadorea</taxon>
        <taxon>Rhabditida</taxon>
        <taxon>Spirurina</taxon>
        <taxon>Spiruromorpha</taxon>
        <taxon>Filarioidea</taxon>
        <taxon>Onchocercidae</taxon>
        <taxon>Wuchereria</taxon>
    </lineage>
</organism>
<name>A0A1I8EQ56_WUCBA</name>
<dbReference type="GO" id="GO:0016192">
    <property type="term" value="P:vesicle-mediated transport"/>
    <property type="evidence" value="ECO:0007669"/>
    <property type="project" value="InterPro"/>
</dbReference>
<evidence type="ECO:0000256" key="2">
    <source>
        <dbReference type="ARBA" id="ARBA00022692"/>
    </source>
</evidence>
<keyword evidence="2" id="KW-0812">Transmembrane</keyword>
<keyword evidence="3" id="KW-0653">Protein transport</keyword>
<accession>A0A1I8EQ56</accession>
<dbReference type="GO" id="GO:0005484">
    <property type="term" value="F:SNAP receptor activity"/>
    <property type="evidence" value="ECO:0007669"/>
    <property type="project" value="InterPro"/>
</dbReference>
<dbReference type="WBParaSite" id="maker-PairedContig_3998-snap-gene-0.26-mRNA-1">
    <property type="protein sequence ID" value="maker-PairedContig_3998-snap-gene-0.26-mRNA-1"/>
    <property type="gene ID" value="maker-PairedContig_3998-snap-gene-0.26"/>
</dbReference>
<evidence type="ECO:0000256" key="1">
    <source>
        <dbReference type="ARBA" id="ARBA00022448"/>
    </source>
</evidence>
<dbReference type="Pfam" id="PF12352">
    <property type="entry name" value="V-SNARE_C"/>
    <property type="match status" value="1"/>
</dbReference>
<dbReference type="PIRSF" id="PIRSF028865">
    <property type="entry name" value="Membrin-2"/>
    <property type="match status" value="1"/>
</dbReference>
<comment type="subcellular location">
    <subcellularLocation>
        <location evidence="6">Endomembrane system</location>
        <topology evidence="6">Single-pass type IV membrane protein</topology>
    </subcellularLocation>
</comment>
<evidence type="ECO:0000256" key="3">
    <source>
        <dbReference type="ARBA" id="ARBA00022927"/>
    </source>
</evidence>
<keyword evidence="4" id="KW-1133">Transmembrane helix</keyword>
<reference evidence="7" key="1">
    <citation type="submission" date="2016-11" db="UniProtKB">
        <authorList>
            <consortium name="WormBaseParasite"/>
        </authorList>
    </citation>
    <scope>IDENTIFICATION</scope>
    <source>
        <strain evidence="7">pt0022</strain>
    </source>
</reference>
<evidence type="ECO:0000256" key="5">
    <source>
        <dbReference type="ARBA" id="ARBA00023136"/>
    </source>
</evidence>
<dbReference type="InterPro" id="IPR027027">
    <property type="entry name" value="GOSR2/Membrin/Bos1"/>
</dbReference>
<proteinExistence type="predicted"/>
<evidence type="ECO:0000256" key="4">
    <source>
        <dbReference type="ARBA" id="ARBA00022989"/>
    </source>
</evidence>
<evidence type="ECO:0000313" key="7">
    <source>
        <dbReference type="WBParaSite" id="maker-PairedContig_3998-snap-gene-0.26-mRNA-1"/>
    </source>
</evidence>
<protein>
    <submittedName>
        <fullName evidence="7">Uncharacterized protein</fullName>
    </submittedName>
</protein>
<evidence type="ECO:0000256" key="6">
    <source>
        <dbReference type="ARBA" id="ARBA00046280"/>
    </source>
</evidence>
<keyword evidence="5" id="KW-0472">Membrane</keyword>